<evidence type="ECO:0000313" key="2">
    <source>
        <dbReference type="Proteomes" id="UP001172457"/>
    </source>
</evidence>
<dbReference type="PANTHER" id="PTHR33248">
    <property type="entry name" value="ZINC ION-BINDING PROTEIN"/>
    <property type="match status" value="1"/>
</dbReference>
<keyword evidence="2" id="KW-1185">Reference proteome</keyword>
<organism evidence="1 2">
    <name type="scientific">Centaurea solstitialis</name>
    <name type="common">yellow star-thistle</name>
    <dbReference type="NCBI Taxonomy" id="347529"/>
    <lineage>
        <taxon>Eukaryota</taxon>
        <taxon>Viridiplantae</taxon>
        <taxon>Streptophyta</taxon>
        <taxon>Embryophyta</taxon>
        <taxon>Tracheophyta</taxon>
        <taxon>Spermatophyta</taxon>
        <taxon>Magnoliopsida</taxon>
        <taxon>eudicotyledons</taxon>
        <taxon>Gunneridae</taxon>
        <taxon>Pentapetalae</taxon>
        <taxon>asterids</taxon>
        <taxon>campanulids</taxon>
        <taxon>Asterales</taxon>
        <taxon>Asteraceae</taxon>
        <taxon>Carduoideae</taxon>
        <taxon>Cardueae</taxon>
        <taxon>Centaureinae</taxon>
        <taxon>Centaurea</taxon>
    </lineage>
</organism>
<sequence>MSSSSSAPNSRTRLSDDLICFRGDRMQVRTSWTNCNPGRRFVSCPNYGSERRCRKFKFLDVELPNEYYKDLMLQNHMQLRKVERDNQLEHGEGLYIEKMKLMDELKVSKAKLHAYDRLIMRCFGLCFRTKNETADGRVPLQITELLPIFNEPLLDLNVSITHRASALHSFLSNFGFLVDNGIGIRSGCRVRIGIWLICLWDRVAAEEEITVMKWGMHAKCSKKMPERVFSGLLVPHSDPISAHCLLPLEVSQRVVLKRCIVDAIMVKDFRTSVVLQDHKTTFCFSNQLATSKAAPITCSLLNLVENICKE</sequence>
<evidence type="ECO:0000313" key="1">
    <source>
        <dbReference type="EMBL" id="KAJ9538842.1"/>
    </source>
</evidence>
<dbReference type="EMBL" id="JARYMX010000008">
    <property type="protein sequence ID" value="KAJ9538842.1"/>
    <property type="molecule type" value="Genomic_DNA"/>
</dbReference>
<accession>A0AA38STA3</accession>
<dbReference type="Proteomes" id="UP001172457">
    <property type="component" value="Chromosome 8"/>
</dbReference>
<gene>
    <name evidence="1" type="ORF">OSB04_031575</name>
</gene>
<dbReference type="AlphaFoldDB" id="A0AA38STA3"/>
<reference evidence="1" key="1">
    <citation type="submission" date="2023-03" db="EMBL/GenBank/DDBJ databases">
        <title>Chromosome-scale reference genome and RAD-based genetic map of yellow starthistle (Centaurea solstitialis) reveal putative structural variation and QTLs associated with invader traits.</title>
        <authorList>
            <person name="Reatini B."/>
            <person name="Cang F.A."/>
            <person name="Jiang Q."/>
            <person name="Mckibben M.T.W."/>
            <person name="Barker M.S."/>
            <person name="Rieseberg L.H."/>
            <person name="Dlugosch K.M."/>
        </authorList>
    </citation>
    <scope>NUCLEOTIDE SEQUENCE</scope>
    <source>
        <strain evidence="1">CAN-66</strain>
        <tissue evidence="1">Leaf</tissue>
    </source>
</reference>
<name>A0AA38STA3_9ASTR</name>
<proteinExistence type="predicted"/>
<protein>
    <recommendedName>
        <fullName evidence="3">Zinc finger GRF-type domain-containing protein</fullName>
    </recommendedName>
</protein>
<comment type="caution">
    <text evidence="1">The sequence shown here is derived from an EMBL/GenBank/DDBJ whole genome shotgun (WGS) entry which is preliminary data.</text>
</comment>
<evidence type="ECO:0008006" key="3">
    <source>
        <dbReference type="Google" id="ProtNLM"/>
    </source>
</evidence>